<feature type="transmembrane region" description="Helical" evidence="1">
    <location>
        <begin position="173"/>
        <end position="198"/>
    </location>
</feature>
<dbReference type="RefSeq" id="WP_053772702.1">
    <property type="nucleotide sequence ID" value="NZ_LIST01000006.1"/>
</dbReference>
<keyword evidence="4" id="KW-1185">Reference proteome</keyword>
<feature type="domain" description="DUF7978" evidence="2">
    <location>
        <begin position="9"/>
        <end position="198"/>
    </location>
</feature>
<dbReference type="OrthoDB" id="270777at2157"/>
<accession>A0A0M9AQH7</accession>
<organism evidence="3 4">
    <name type="scientific">Halorubrum tropicale</name>
    <dbReference type="NCBI Taxonomy" id="1765655"/>
    <lineage>
        <taxon>Archaea</taxon>
        <taxon>Methanobacteriati</taxon>
        <taxon>Methanobacteriota</taxon>
        <taxon>Stenosarchaea group</taxon>
        <taxon>Halobacteria</taxon>
        <taxon>Halobacteriales</taxon>
        <taxon>Haloferacaceae</taxon>
        <taxon>Halorubrum</taxon>
    </lineage>
</organism>
<dbReference type="EMBL" id="LIST01000006">
    <property type="protein sequence ID" value="KOX95645.1"/>
    <property type="molecule type" value="Genomic_DNA"/>
</dbReference>
<sequence length="201" mass="19894">MSSASTGGTSATGGEQSLARGAVFGAVAGAAAYVLGYLVTYVTQSGRVEEGLSGINFFADLFGGETISVWRGVGWVFYNAHFVDVEVPSLIGAAQSVNFIAESDGGFTYLYVVPPLLLLVSGVAIARAAGAATPVGGARFGALATAGYLPLALIGAFLFRYAVGDGGSVAPTLVTAVLLAGIVYPALFGAVGGAAAGATAE</sequence>
<name>A0A0M9AQH7_9EURY</name>
<protein>
    <submittedName>
        <fullName evidence="3">Transporter</fullName>
    </submittedName>
</protein>
<evidence type="ECO:0000313" key="4">
    <source>
        <dbReference type="Proteomes" id="UP000037747"/>
    </source>
</evidence>
<keyword evidence="1" id="KW-0812">Transmembrane</keyword>
<reference evidence="3 4" key="1">
    <citation type="submission" date="2015-08" db="EMBL/GenBank/DDBJ databases">
        <title>Genomes of Isolates from Cabo Rojo, PR.</title>
        <authorList>
            <person name="Sanchez-Nieves R.L."/>
            <person name="Montalvo-Rodriguez R."/>
        </authorList>
    </citation>
    <scope>NUCLEOTIDE SEQUENCE [LARGE SCALE GENOMIC DNA]</scope>
    <source>
        <strain evidence="3 4">5</strain>
    </source>
</reference>
<comment type="caution">
    <text evidence="3">The sequence shown here is derived from an EMBL/GenBank/DDBJ whole genome shotgun (WGS) entry which is preliminary data.</text>
</comment>
<keyword evidence="1" id="KW-0472">Membrane</keyword>
<dbReference type="Pfam" id="PF25933">
    <property type="entry name" value="DUF7978"/>
    <property type="match status" value="1"/>
</dbReference>
<dbReference type="AlphaFoldDB" id="A0A0M9AQH7"/>
<evidence type="ECO:0000259" key="2">
    <source>
        <dbReference type="Pfam" id="PF25933"/>
    </source>
</evidence>
<keyword evidence="1" id="KW-1133">Transmembrane helix</keyword>
<dbReference type="PATRIC" id="fig|1705389.3.peg.2002"/>
<feature type="transmembrane region" description="Helical" evidence="1">
    <location>
        <begin position="108"/>
        <end position="128"/>
    </location>
</feature>
<feature type="transmembrane region" description="Helical" evidence="1">
    <location>
        <begin position="21"/>
        <end position="42"/>
    </location>
</feature>
<feature type="transmembrane region" description="Helical" evidence="1">
    <location>
        <begin position="140"/>
        <end position="161"/>
    </location>
</feature>
<dbReference type="Proteomes" id="UP000037747">
    <property type="component" value="Unassembled WGS sequence"/>
</dbReference>
<evidence type="ECO:0000256" key="1">
    <source>
        <dbReference type="SAM" id="Phobius"/>
    </source>
</evidence>
<dbReference type="InterPro" id="IPR058284">
    <property type="entry name" value="DUF7978"/>
</dbReference>
<evidence type="ECO:0000313" key="3">
    <source>
        <dbReference type="EMBL" id="KOX95645.1"/>
    </source>
</evidence>
<gene>
    <name evidence="3" type="ORF">AMR74_14170</name>
</gene>
<proteinExistence type="predicted"/>